<dbReference type="GO" id="GO:0015074">
    <property type="term" value="P:DNA integration"/>
    <property type="evidence" value="ECO:0007669"/>
    <property type="project" value="InterPro"/>
</dbReference>
<gene>
    <name evidence="3" type="primary">LOC115881149</name>
</gene>
<dbReference type="Pfam" id="PF00665">
    <property type="entry name" value="rve"/>
    <property type="match status" value="1"/>
</dbReference>
<accession>A0A6J2XTN5</accession>
<evidence type="ECO:0000313" key="3">
    <source>
        <dbReference type="RefSeq" id="XP_030754386.1"/>
    </source>
</evidence>
<dbReference type="OrthoDB" id="6589437at2759"/>
<dbReference type="GeneID" id="115881149"/>
<proteinExistence type="predicted"/>
<dbReference type="Proteomes" id="UP000504635">
    <property type="component" value="Unplaced"/>
</dbReference>
<dbReference type="SUPFAM" id="SSF53098">
    <property type="entry name" value="Ribonuclease H-like"/>
    <property type="match status" value="1"/>
</dbReference>
<reference evidence="3" key="1">
    <citation type="submission" date="2025-08" db="UniProtKB">
        <authorList>
            <consortium name="RefSeq"/>
        </authorList>
    </citation>
    <scope>IDENTIFICATION</scope>
    <source>
        <tissue evidence="3">Gonads</tissue>
    </source>
</reference>
<dbReference type="Gene3D" id="3.30.420.10">
    <property type="entry name" value="Ribonuclease H-like superfamily/Ribonuclease H"/>
    <property type="match status" value="1"/>
</dbReference>
<evidence type="ECO:0000313" key="2">
    <source>
        <dbReference type="Proteomes" id="UP000504635"/>
    </source>
</evidence>
<dbReference type="InterPro" id="IPR012337">
    <property type="entry name" value="RNaseH-like_sf"/>
</dbReference>
<protein>
    <submittedName>
        <fullName evidence="3">Uncharacterized protein LOC115881149</fullName>
    </submittedName>
</protein>
<feature type="domain" description="Integrase catalytic" evidence="1">
    <location>
        <begin position="10"/>
        <end position="148"/>
    </location>
</feature>
<keyword evidence="2" id="KW-1185">Reference proteome</keyword>
<dbReference type="InterPro" id="IPR036397">
    <property type="entry name" value="RNaseH_sf"/>
</dbReference>
<dbReference type="AlphaFoldDB" id="A0A6J2XTN5"/>
<dbReference type="RefSeq" id="XP_030754386.1">
    <property type="nucleotide sequence ID" value="XM_030898526.1"/>
</dbReference>
<dbReference type="PROSITE" id="PS50994">
    <property type="entry name" value="INTEGRASE"/>
    <property type="match status" value="1"/>
</dbReference>
<dbReference type="PANTHER" id="PTHR47331">
    <property type="entry name" value="PHD-TYPE DOMAIN-CONTAINING PROTEIN"/>
    <property type="match status" value="1"/>
</dbReference>
<dbReference type="PANTHER" id="PTHR47331:SF1">
    <property type="entry name" value="GAG-LIKE PROTEIN"/>
    <property type="match status" value="1"/>
</dbReference>
<sequence>MGDLPKRRVTPSPPFYVTGVDYAGPFLIKDRQGRGCRTSKAYIAVFVCFATRALHLELVSALTTEAFLATLKRFVGRRGKPAQMYSDNGTNFKGAYNELSKLADFLQNNANSLVEAIENKGISWSFIPASSPHFGGLWESGVRTVKYH</sequence>
<dbReference type="GO" id="GO:0003676">
    <property type="term" value="F:nucleic acid binding"/>
    <property type="evidence" value="ECO:0007669"/>
    <property type="project" value="InterPro"/>
</dbReference>
<organism evidence="2 3">
    <name type="scientific">Sitophilus oryzae</name>
    <name type="common">Rice weevil</name>
    <name type="synonym">Curculio oryzae</name>
    <dbReference type="NCBI Taxonomy" id="7048"/>
    <lineage>
        <taxon>Eukaryota</taxon>
        <taxon>Metazoa</taxon>
        <taxon>Ecdysozoa</taxon>
        <taxon>Arthropoda</taxon>
        <taxon>Hexapoda</taxon>
        <taxon>Insecta</taxon>
        <taxon>Pterygota</taxon>
        <taxon>Neoptera</taxon>
        <taxon>Endopterygota</taxon>
        <taxon>Coleoptera</taxon>
        <taxon>Polyphaga</taxon>
        <taxon>Cucujiformia</taxon>
        <taxon>Curculionidae</taxon>
        <taxon>Dryophthorinae</taxon>
        <taxon>Sitophilus</taxon>
    </lineage>
</organism>
<dbReference type="InterPro" id="IPR001584">
    <property type="entry name" value="Integrase_cat-core"/>
</dbReference>
<dbReference type="KEGG" id="soy:115881149"/>
<evidence type="ECO:0000259" key="1">
    <source>
        <dbReference type="PROSITE" id="PS50994"/>
    </source>
</evidence>
<name>A0A6J2XTN5_SITOR</name>
<dbReference type="InParanoid" id="A0A6J2XTN5"/>